<evidence type="ECO:0000313" key="3">
    <source>
        <dbReference type="Proteomes" id="UP000011750"/>
    </source>
</evidence>
<reference evidence="2 3" key="1">
    <citation type="journal article" date="2011" name="Nat. Genet.">
        <title>The genome of the mesopolyploid crop species Brassica rapa.</title>
        <authorList>
            <consortium name="Brassica rapa Genome Sequencing Project Consortium"/>
            <person name="Wang X."/>
            <person name="Wang H."/>
            <person name="Wang J."/>
            <person name="Sun R."/>
            <person name="Wu J."/>
            <person name="Liu S."/>
            <person name="Bai Y."/>
            <person name="Mun J.H."/>
            <person name="Bancroft I."/>
            <person name="Cheng F."/>
            <person name="Huang S."/>
            <person name="Li X."/>
            <person name="Hua W."/>
            <person name="Wang J."/>
            <person name="Wang X."/>
            <person name="Freeling M."/>
            <person name="Pires J.C."/>
            <person name="Paterson A.H."/>
            <person name="Chalhoub B."/>
            <person name="Wang B."/>
            <person name="Hayward A."/>
            <person name="Sharpe A.G."/>
            <person name="Park B.S."/>
            <person name="Weisshaar B."/>
            <person name="Liu B."/>
            <person name="Li B."/>
            <person name="Liu B."/>
            <person name="Tong C."/>
            <person name="Song C."/>
            <person name="Duran C."/>
            <person name="Peng C."/>
            <person name="Geng C."/>
            <person name="Koh C."/>
            <person name="Lin C."/>
            <person name="Edwards D."/>
            <person name="Mu D."/>
            <person name="Shen D."/>
            <person name="Soumpourou E."/>
            <person name="Li F."/>
            <person name="Fraser F."/>
            <person name="Conant G."/>
            <person name="Lassalle G."/>
            <person name="King G.J."/>
            <person name="Bonnema G."/>
            <person name="Tang H."/>
            <person name="Wang H."/>
            <person name="Belcram H."/>
            <person name="Zhou H."/>
            <person name="Hirakawa H."/>
            <person name="Abe H."/>
            <person name="Guo H."/>
            <person name="Wang H."/>
            <person name="Jin H."/>
            <person name="Parkin I.A."/>
            <person name="Batley J."/>
            <person name="Kim J.S."/>
            <person name="Just J."/>
            <person name="Li J."/>
            <person name="Xu J."/>
            <person name="Deng J."/>
            <person name="Kim J.A."/>
            <person name="Li J."/>
            <person name="Yu J."/>
            <person name="Meng J."/>
            <person name="Wang J."/>
            <person name="Min J."/>
            <person name="Poulain J."/>
            <person name="Wang J."/>
            <person name="Hatakeyama K."/>
            <person name="Wu K."/>
            <person name="Wang L."/>
            <person name="Fang L."/>
            <person name="Trick M."/>
            <person name="Links M.G."/>
            <person name="Zhao M."/>
            <person name="Jin M."/>
            <person name="Ramchiary N."/>
            <person name="Drou N."/>
            <person name="Berkman P.J."/>
            <person name="Cai Q."/>
            <person name="Huang Q."/>
            <person name="Li R."/>
            <person name="Tabata S."/>
            <person name="Cheng S."/>
            <person name="Zhang S."/>
            <person name="Zhang S."/>
            <person name="Huang S."/>
            <person name="Sato S."/>
            <person name="Sun S."/>
            <person name="Kwon S.J."/>
            <person name="Choi S.R."/>
            <person name="Lee T.H."/>
            <person name="Fan W."/>
            <person name="Zhao X."/>
            <person name="Tan X."/>
            <person name="Xu X."/>
            <person name="Wang Y."/>
            <person name="Qiu Y."/>
            <person name="Yin Y."/>
            <person name="Li Y."/>
            <person name="Du Y."/>
            <person name="Liao Y."/>
            <person name="Lim Y."/>
            <person name="Narusaka Y."/>
            <person name="Wang Y."/>
            <person name="Wang Z."/>
            <person name="Li Z."/>
            <person name="Wang Z."/>
            <person name="Xiong Z."/>
            <person name="Zhang Z."/>
        </authorList>
    </citation>
    <scope>NUCLEOTIDE SEQUENCE [LARGE SCALE GENOMIC DNA]</scope>
    <source>
        <strain evidence="2 3">cv. Chiifu-401-42</strain>
    </source>
</reference>
<dbReference type="AlphaFoldDB" id="M4EGM5"/>
<keyword evidence="3" id="KW-1185">Reference proteome</keyword>
<feature type="region of interest" description="Disordered" evidence="1">
    <location>
        <begin position="1"/>
        <end position="56"/>
    </location>
</feature>
<dbReference type="HOGENOM" id="CLU_1268497_0_0_1"/>
<reference evidence="2" key="3">
    <citation type="submission" date="2023-03" db="UniProtKB">
        <authorList>
            <consortium name="EnsemblPlants"/>
        </authorList>
    </citation>
    <scope>IDENTIFICATION</scope>
    <source>
        <strain evidence="2">cv. Chiifu-401-42</strain>
    </source>
</reference>
<evidence type="ECO:0000256" key="1">
    <source>
        <dbReference type="SAM" id="MobiDB-lite"/>
    </source>
</evidence>
<dbReference type="InParanoid" id="M4EGM5"/>
<organism evidence="2 3">
    <name type="scientific">Brassica campestris</name>
    <name type="common">Field mustard</name>
    <dbReference type="NCBI Taxonomy" id="3711"/>
    <lineage>
        <taxon>Eukaryota</taxon>
        <taxon>Viridiplantae</taxon>
        <taxon>Streptophyta</taxon>
        <taxon>Embryophyta</taxon>
        <taxon>Tracheophyta</taxon>
        <taxon>Spermatophyta</taxon>
        <taxon>Magnoliopsida</taxon>
        <taxon>eudicotyledons</taxon>
        <taxon>Gunneridae</taxon>
        <taxon>Pentapetalae</taxon>
        <taxon>rosids</taxon>
        <taxon>malvids</taxon>
        <taxon>Brassicales</taxon>
        <taxon>Brassicaceae</taxon>
        <taxon>Brassiceae</taxon>
        <taxon>Brassica</taxon>
    </lineage>
</organism>
<protein>
    <submittedName>
        <fullName evidence="2">Uncharacterized protein</fullName>
    </submittedName>
</protein>
<feature type="region of interest" description="Disordered" evidence="1">
    <location>
        <begin position="137"/>
        <end position="218"/>
    </location>
</feature>
<feature type="compositionally biased region" description="Acidic residues" evidence="1">
    <location>
        <begin position="184"/>
        <end position="218"/>
    </location>
</feature>
<feature type="compositionally biased region" description="Basic and acidic residues" evidence="1">
    <location>
        <begin position="1"/>
        <end position="11"/>
    </location>
</feature>
<dbReference type="Gramene" id="Bra027939.1">
    <property type="protein sequence ID" value="Bra027939.1-P"/>
    <property type="gene ID" value="Bra027939"/>
</dbReference>
<proteinExistence type="predicted"/>
<accession>M4EGM5</accession>
<sequence>MKSVRKKESQPRRSVHAKKRRVRGPLDRYVSVPPPGVLQERKDGKSTLGAACDKQLVPDTETQDKIMTELDAFKDATGIFGHDMAIRQRDIKAPASYEKEKSAEQHGFCEVQQSSKTLKLEKYDDLSWNVVSQAMGVEEPNYSTRGAGAKGASSSKTDKEKGIASSNQKQCYRPSARAMTLFDEKDELEEDLDEDDLGHEDVECDDEDENNGISEDEF</sequence>
<name>M4EGM5_BRACM</name>
<reference evidence="2 3" key="2">
    <citation type="journal article" date="2018" name="Hortic Res">
        <title>Improved Brassica rapa reference genome by single-molecule sequencing and chromosome conformation capture technologies.</title>
        <authorList>
            <person name="Zhang L."/>
            <person name="Cai X."/>
            <person name="Wu J."/>
            <person name="Liu M."/>
            <person name="Grob S."/>
            <person name="Cheng F."/>
            <person name="Liang J."/>
            <person name="Cai C."/>
            <person name="Liu Z."/>
            <person name="Liu B."/>
            <person name="Wang F."/>
            <person name="Li S."/>
            <person name="Liu F."/>
            <person name="Li X."/>
            <person name="Cheng L."/>
            <person name="Yang W."/>
            <person name="Li M.H."/>
            <person name="Grossniklaus U."/>
            <person name="Zheng H."/>
            <person name="Wang X."/>
        </authorList>
    </citation>
    <scope>NUCLEOTIDE SEQUENCE [LARGE SCALE GENOMIC DNA]</scope>
    <source>
        <strain evidence="2 3">cv. Chiifu-401-42</strain>
    </source>
</reference>
<dbReference type="Proteomes" id="UP000011750">
    <property type="component" value="Chromosome A09"/>
</dbReference>
<evidence type="ECO:0000313" key="2">
    <source>
        <dbReference type="EnsemblPlants" id="Bra027939.1-P"/>
    </source>
</evidence>
<dbReference type="STRING" id="51351.M4EGM5"/>
<dbReference type="EnsemblPlants" id="Bra027939.1">
    <property type="protein sequence ID" value="Bra027939.1-P"/>
    <property type="gene ID" value="Bra027939"/>
</dbReference>
<feature type="compositionally biased region" description="Basic residues" evidence="1">
    <location>
        <begin position="13"/>
        <end position="23"/>
    </location>
</feature>